<comment type="caution">
    <text evidence="2">The sequence shown here is derived from an EMBL/GenBank/DDBJ whole genome shotgun (WGS) entry which is preliminary data.</text>
</comment>
<reference evidence="2 3" key="1">
    <citation type="submission" date="2021-03" db="EMBL/GenBank/DDBJ databases">
        <title>Sequencing the genomes of 1000 actinobacteria strains.</title>
        <authorList>
            <person name="Klenk H.-P."/>
        </authorList>
    </citation>
    <scope>NUCLEOTIDE SEQUENCE [LARGE SCALE GENOMIC DNA]</scope>
    <source>
        <strain evidence="2 3">DSM 44580</strain>
    </source>
</reference>
<evidence type="ECO:0000256" key="1">
    <source>
        <dbReference type="SAM" id="SignalP"/>
    </source>
</evidence>
<gene>
    <name evidence="2" type="ORF">JOF53_005185</name>
</gene>
<sequence length="328" mass="34398">MTRTRLVAIAITTGLFLTGCAGGPSKVGAAAIIGNTSIPVDTVQQRFEAWLKAYPDGAAQLRGEGRLGELGRAMASVLISRDLVRQVAQQEGVTYSEEQVNQLVEQAGGSQQAAASTLETPANYRESVRAQLLSVGIGRKYIDKLRVNVDYTNAATYTEAQTKAKTMAESEAASAELVRKDAAALGGQGGAAERVNRPFTAADLLQNPQSLAPLALFTAKPGTVVAFSLNQGEQSGSGQWVVARIKTRSAETVEGTPAGGLAERANLNALEALGQAVVSYYAAGMDVQVNPRYGVWVPTAAHVQGRLADPKVPSPFGFSIPARASVKQ</sequence>
<dbReference type="Gene3D" id="1.10.4030.10">
    <property type="entry name" value="Porin chaperone SurA, peptide-binding domain"/>
    <property type="match status" value="1"/>
</dbReference>
<dbReference type="EMBL" id="JAGIOO010000001">
    <property type="protein sequence ID" value="MBP2476313.1"/>
    <property type="molecule type" value="Genomic_DNA"/>
</dbReference>
<keyword evidence="1" id="KW-0732">Signal</keyword>
<dbReference type="Proteomes" id="UP001519363">
    <property type="component" value="Unassembled WGS sequence"/>
</dbReference>
<keyword evidence="3" id="KW-1185">Reference proteome</keyword>
<dbReference type="RefSeq" id="WP_143342459.1">
    <property type="nucleotide sequence ID" value="NZ_JAGIOO010000001.1"/>
</dbReference>
<proteinExistence type="predicted"/>
<evidence type="ECO:0000313" key="3">
    <source>
        <dbReference type="Proteomes" id="UP001519363"/>
    </source>
</evidence>
<name>A0ABS5AIB5_9PSEU</name>
<evidence type="ECO:0000313" key="2">
    <source>
        <dbReference type="EMBL" id="MBP2476313.1"/>
    </source>
</evidence>
<protein>
    <submittedName>
        <fullName evidence="2">NADH dehydrogenase/NADH:ubiquinone oxidoreductase subunit G</fullName>
    </submittedName>
</protein>
<dbReference type="InterPro" id="IPR027304">
    <property type="entry name" value="Trigger_fact/SurA_dom_sf"/>
</dbReference>
<feature type="signal peptide" evidence="1">
    <location>
        <begin position="1"/>
        <end position="21"/>
    </location>
</feature>
<dbReference type="SUPFAM" id="SSF109998">
    <property type="entry name" value="Triger factor/SurA peptide-binding domain-like"/>
    <property type="match status" value="1"/>
</dbReference>
<accession>A0ABS5AIB5</accession>
<organism evidence="2 3">
    <name type="scientific">Crossiella equi</name>
    <dbReference type="NCBI Taxonomy" id="130796"/>
    <lineage>
        <taxon>Bacteria</taxon>
        <taxon>Bacillati</taxon>
        <taxon>Actinomycetota</taxon>
        <taxon>Actinomycetes</taxon>
        <taxon>Pseudonocardiales</taxon>
        <taxon>Pseudonocardiaceae</taxon>
        <taxon>Crossiella</taxon>
    </lineage>
</organism>
<feature type="chain" id="PRO_5046427465" evidence="1">
    <location>
        <begin position="22"/>
        <end position="328"/>
    </location>
</feature>
<dbReference type="PROSITE" id="PS51257">
    <property type="entry name" value="PROKAR_LIPOPROTEIN"/>
    <property type="match status" value="1"/>
</dbReference>